<feature type="domain" description="SANTA" evidence="2">
    <location>
        <begin position="340"/>
        <end position="434"/>
    </location>
</feature>
<feature type="region of interest" description="Disordered" evidence="1">
    <location>
        <begin position="258"/>
        <end position="302"/>
    </location>
</feature>
<dbReference type="Proteomes" id="UP000006671">
    <property type="component" value="Unassembled WGS sequence"/>
</dbReference>
<feature type="compositionally biased region" description="Polar residues" evidence="1">
    <location>
        <begin position="542"/>
        <end position="559"/>
    </location>
</feature>
<evidence type="ECO:0000313" key="4">
    <source>
        <dbReference type="Proteomes" id="UP000006671"/>
    </source>
</evidence>
<evidence type="ECO:0000256" key="1">
    <source>
        <dbReference type="SAM" id="MobiDB-lite"/>
    </source>
</evidence>
<feature type="region of interest" description="Disordered" evidence="1">
    <location>
        <begin position="1"/>
        <end position="22"/>
    </location>
</feature>
<feature type="compositionally biased region" description="Basic and acidic residues" evidence="1">
    <location>
        <begin position="270"/>
        <end position="285"/>
    </location>
</feature>
<feature type="compositionally biased region" description="Basic residues" evidence="1">
    <location>
        <begin position="660"/>
        <end position="671"/>
    </location>
</feature>
<dbReference type="Pfam" id="PF09133">
    <property type="entry name" value="SANTA"/>
    <property type="match status" value="1"/>
</dbReference>
<evidence type="ECO:0000313" key="3">
    <source>
        <dbReference type="EMBL" id="EFC50013.1"/>
    </source>
</evidence>
<dbReference type="KEGG" id="ngr:NAEGRDRAFT_45577"/>
<dbReference type="InParanoid" id="D2UZX8"/>
<feature type="compositionally biased region" description="Acidic residues" evidence="1">
    <location>
        <begin position="223"/>
        <end position="235"/>
    </location>
</feature>
<accession>D2UZX8</accession>
<dbReference type="VEuPathDB" id="AmoebaDB:NAEGRDRAFT_45577"/>
<evidence type="ECO:0000259" key="2">
    <source>
        <dbReference type="Pfam" id="PF09133"/>
    </source>
</evidence>
<sequence>MLHHQPVVHSSHQPYYHQSSENITPERLKLKQLKHRVATPKPVIHPFFLSSHEQQHAPPPPFNHDFVPFVKYPPEYMEPYQTEPYTISTPNKDQNYYYVNHQPPQPFDIHPHHFEQHLDHHEMIIQPSNPPQSFNHQQLIDDQLDEFNIDQQFQSAFPIGSVPGVVKQVLGRDDIHSEKESTLNITTVNRPLSLDPQLNTPFKKFIAKEEDLKMGEKIILIEDESESSEIEDESEVSSIKLEDPSFVIEPGKVYVIDDSDDEDVTSSNEQEDHQSDNTDEQKEDSYEQENQEERVESEDEESFHLISESIVHEQTLPTQPKSPEHIKSSLEIDQHNARTNLYHWSYVFQYKPKDELTVSILGKTNIDGNRNFTTSPIVHRFNSDTVLTLSGTKYVLTSSFDSLRNQENSTTVSADFLKQFTASLDGPFPKNWRELIEKEFKRLEEPILGPVESSNNFQNENNFDYQIDETNASLKQDNSSKIEEPTTKKKRNSRNKIFEDPPQKPSKTKKKRRKKYDTSSDEDEDTEYAESPQPENKKRKSIQQTLSNSFTKKADNSMSLTDELKSTMLGWKKRSHTSSPPKIPLDSIREIHHETNNDLEDYKINQLREEPQKYENRIDYFKEDFFNEIGGLSQGEEEVNERYNEIQDESIYEEKEPTPKKKTKRKTRRKTRETVENSNIVEQDLDLSIPKVIIDTQFFPKTRKKRKTKTVSMDTIQKAWFGDLEE</sequence>
<feature type="compositionally biased region" description="Low complexity" evidence="1">
    <location>
        <begin position="9"/>
        <end position="20"/>
    </location>
</feature>
<name>D2UZX8_NAEGR</name>
<keyword evidence="4" id="KW-1185">Reference proteome</keyword>
<protein>
    <submittedName>
        <fullName evidence="3">Predicted protein</fullName>
    </submittedName>
</protein>
<dbReference type="OrthoDB" id="2195551at2759"/>
<dbReference type="InterPro" id="IPR015216">
    <property type="entry name" value="SANTA"/>
</dbReference>
<dbReference type="AlphaFoldDB" id="D2UZX8"/>
<feature type="region of interest" description="Disordered" evidence="1">
    <location>
        <begin position="471"/>
        <end position="559"/>
    </location>
</feature>
<dbReference type="GeneID" id="8862994"/>
<dbReference type="EMBL" id="GG738846">
    <property type="protein sequence ID" value="EFC50013.1"/>
    <property type="molecule type" value="Genomic_DNA"/>
</dbReference>
<reference evidence="3 4" key="1">
    <citation type="journal article" date="2010" name="Cell">
        <title>The genome of Naegleria gruberi illuminates early eukaryotic versatility.</title>
        <authorList>
            <person name="Fritz-Laylin L.K."/>
            <person name="Prochnik S.E."/>
            <person name="Ginger M.L."/>
            <person name="Dacks J.B."/>
            <person name="Carpenter M.L."/>
            <person name="Field M.C."/>
            <person name="Kuo A."/>
            <person name="Paredez A."/>
            <person name="Chapman J."/>
            <person name="Pham J."/>
            <person name="Shu S."/>
            <person name="Neupane R."/>
            <person name="Cipriano M."/>
            <person name="Mancuso J."/>
            <person name="Tu H."/>
            <person name="Salamov A."/>
            <person name="Lindquist E."/>
            <person name="Shapiro H."/>
            <person name="Lucas S."/>
            <person name="Grigoriev I.V."/>
            <person name="Cande W.Z."/>
            <person name="Fulton C."/>
            <person name="Rokhsar D.S."/>
            <person name="Dawson S.C."/>
        </authorList>
    </citation>
    <scope>NUCLEOTIDE SEQUENCE [LARGE SCALE GENOMIC DNA]</scope>
    <source>
        <strain evidence="3 4">NEG-M</strain>
    </source>
</reference>
<proteinExistence type="predicted"/>
<dbReference type="RefSeq" id="XP_002682757.1">
    <property type="nucleotide sequence ID" value="XM_002682711.1"/>
</dbReference>
<organism evidence="4">
    <name type="scientific">Naegleria gruberi</name>
    <name type="common">Amoeba</name>
    <dbReference type="NCBI Taxonomy" id="5762"/>
    <lineage>
        <taxon>Eukaryota</taxon>
        <taxon>Discoba</taxon>
        <taxon>Heterolobosea</taxon>
        <taxon>Tetramitia</taxon>
        <taxon>Eutetramitia</taxon>
        <taxon>Vahlkampfiidae</taxon>
        <taxon>Naegleria</taxon>
    </lineage>
</organism>
<feature type="compositionally biased region" description="Acidic residues" evidence="1">
    <location>
        <begin position="286"/>
        <end position="301"/>
    </location>
</feature>
<feature type="compositionally biased region" description="Basic residues" evidence="1">
    <location>
        <begin position="506"/>
        <end position="515"/>
    </location>
</feature>
<feature type="compositionally biased region" description="Basic and acidic residues" evidence="1">
    <location>
        <begin position="478"/>
        <end position="487"/>
    </location>
</feature>
<feature type="region of interest" description="Disordered" evidence="1">
    <location>
        <begin position="647"/>
        <end position="675"/>
    </location>
</feature>
<gene>
    <name evidence="3" type="ORF">NAEGRDRAFT_45577</name>
</gene>
<feature type="region of interest" description="Disordered" evidence="1">
    <location>
        <begin position="223"/>
        <end position="242"/>
    </location>
</feature>
<feature type="compositionally biased region" description="Acidic residues" evidence="1">
    <location>
        <begin position="519"/>
        <end position="528"/>
    </location>
</feature>